<feature type="compositionally biased region" description="Low complexity" evidence="1">
    <location>
        <begin position="152"/>
        <end position="175"/>
    </location>
</feature>
<reference evidence="3 4" key="1">
    <citation type="submission" date="2018-03" db="EMBL/GenBank/DDBJ databases">
        <title>Genomic Encyclopedia of Archaeal and Bacterial Type Strains, Phase II (KMG-II): from individual species to whole genera.</title>
        <authorList>
            <person name="Goeker M."/>
        </authorList>
    </citation>
    <scope>NUCLEOTIDE SEQUENCE [LARGE SCALE GENOMIC DNA]</scope>
    <source>
        <strain evidence="3 4">DSM 43146</strain>
    </source>
</reference>
<dbReference type="Proteomes" id="UP000239415">
    <property type="component" value="Unassembled WGS sequence"/>
</dbReference>
<evidence type="ECO:0000313" key="4">
    <source>
        <dbReference type="Proteomes" id="UP000239415"/>
    </source>
</evidence>
<evidence type="ECO:0000256" key="2">
    <source>
        <dbReference type="SAM" id="Phobius"/>
    </source>
</evidence>
<proteinExistence type="predicted"/>
<accession>A0A2T0JXF4</accession>
<organism evidence="3 4">
    <name type="scientific">Actinoplanes italicus</name>
    <dbReference type="NCBI Taxonomy" id="113567"/>
    <lineage>
        <taxon>Bacteria</taxon>
        <taxon>Bacillati</taxon>
        <taxon>Actinomycetota</taxon>
        <taxon>Actinomycetes</taxon>
        <taxon>Micromonosporales</taxon>
        <taxon>Micromonosporaceae</taxon>
        <taxon>Actinoplanes</taxon>
    </lineage>
</organism>
<evidence type="ECO:0000256" key="1">
    <source>
        <dbReference type="SAM" id="MobiDB-lite"/>
    </source>
</evidence>
<keyword evidence="2" id="KW-1133">Transmembrane helix</keyword>
<keyword evidence="4" id="KW-1185">Reference proteome</keyword>
<name>A0A2T0JXF4_9ACTN</name>
<keyword evidence="2" id="KW-0812">Transmembrane</keyword>
<dbReference type="OrthoDB" id="3680722at2"/>
<feature type="region of interest" description="Disordered" evidence="1">
    <location>
        <begin position="151"/>
        <end position="176"/>
    </location>
</feature>
<dbReference type="EMBL" id="PVMZ01000027">
    <property type="protein sequence ID" value="PRX12684.1"/>
    <property type="molecule type" value="Genomic_DNA"/>
</dbReference>
<keyword evidence="2" id="KW-0472">Membrane</keyword>
<dbReference type="RefSeq" id="WP_146169533.1">
    <property type="nucleotide sequence ID" value="NZ_BOMO01000152.1"/>
</dbReference>
<protein>
    <submittedName>
        <fullName evidence="3">Uncharacterized protein</fullName>
    </submittedName>
</protein>
<gene>
    <name evidence="3" type="ORF">CLV67_127107</name>
</gene>
<comment type="caution">
    <text evidence="3">The sequence shown here is derived from an EMBL/GenBank/DDBJ whole genome shotgun (WGS) entry which is preliminary data.</text>
</comment>
<evidence type="ECO:0000313" key="3">
    <source>
        <dbReference type="EMBL" id="PRX12684.1"/>
    </source>
</evidence>
<dbReference type="AlphaFoldDB" id="A0A2T0JXF4"/>
<feature type="transmembrane region" description="Helical" evidence="2">
    <location>
        <begin position="127"/>
        <end position="147"/>
    </location>
</feature>
<sequence>MDVNTGGSSAEGPADVVVELTAAEAASGTPKTITPPNGEPVMIYFPPGAQDGMVQNVDLPWVDPATGSATTRTVSVLIRVVPGGPLPPYGPPPGPPGYAPPGYAQPGYPPPGFAAPAQPRFGTRARVIAGALGIVLIGGLCLVPTLFRGSDAKTTGSSTTTTTAAADPTAEAVVTSPPLDPASFQSALDAANQQLTDGINKLRQATTPKAVSAAADDLALTVSSQASSLSAMTPPEGAATAHRDLVDALSAFEDDMTAVSSSADSRNVCTGGSASAELSRTEGAADLRTAIGALAAADPAAKFKFGSFLPGPTKDQNRRKANGSYITRTTGGSGQLKIDNGNNVDTVVKLVKVGSKKPAVSVYVRGTKKVTTGRIKDGTYQVFTSSGADWDGKRFARNCQFSKFDSNMKFTTTSRQYTIWEIGLKTRLGGNVRSSEVDPDSFPD</sequence>